<evidence type="ECO:0000256" key="4">
    <source>
        <dbReference type="ARBA" id="ARBA00022729"/>
    </source>
</evidence>
<dbReference type="InterPro" id="IPR002345">
    <property type="entry name" value="Lipocalin"/>
</dbReference>
<evidence type="ECO:0000256" key="6">
    <source>
        <dbReference type="SAM" id="SignalP"/>
    </source>
</evidence>
<dbReference type="InterPro" id="IPR000566">
    <property type="entry name" value="Lipocln_cytosolic_FA-bd_dom"/>
</dbReference>
<keyword evidence="8" id="KW-1185">Reference proteome</keyword>
<gene>
    <name evidence="9" type="primary">OBP2B</name>
</gene>
<keyword evidence="4 6" id="KW-0732">Signal</keyword>
<feature type="region of interest" description="Disordered" evidence="5">
    <location>
        <begin position="195"/>
        <end position="214"/>
    </location>
</feature>
<evidence type="ECO:0000256" key="5">
    <source>
        <dbReference type="SAM" id="MobiDB-lite"/>
    </source>
</evidence>
<evidence type="ECO:0000256" key="1">
    <source>
        <dbReference type="ARBA" id="ARBA00004613"/>
    </source>
</evidence>
<dbReference type="RefSeq" id="XP_008047712.1">
    <property type="nucleotide sequence ID" value="XM_008049521.1"/>
</dbReference>
<dbReference type="PANTHER" id="PTHR11430:SF129">
    <property type="entry name" value="ODORANT-BINDING PROTEIN 2A-RELATED"/>
    <property type="match status" value="1"/>
</dbReference>
<protein>
    <submittedName>
        <fullName evidence="9">Odorant-binding protein 2b</fullName>
    </submittedName>
</protein>
<dbReference type="InterPro" id="IPR002450">
    <property type="entry name" value="von_Ebner_gland"/>
</dbReference>
<dbReference type="OrthoDB" id="9621919at2759"/>
<comment type="similarity">
    <text evidence="2">Belongs to the calycin superfamily. Lipocalin family.</text>
</comment>
<dbReference type="GO" id="GO:0005615">
    <property type="term" value="C:extracellular space"/>
    <property type="evidence" value="ECO:0007669"/>
    <property type="project" value="TreeGrafter"/>
</dbReference>
<feature type="chain" id="PRO_5010533996" evidence="6">
    <location>
        <begin position="20"/>
        <end position="214"/>
    </location>
</feature>
<evidence type="ECO:0000256" key="2">
    <source>
        <dbReference type="ARBA" id="ARBA00006889"/>
    </source>
</evidence>
<reference evidence="9" key="1">
    <citation type="submission" date="2025-08" db="UniProtKB">
        <authorList>
            <consortium name="RefSeq"/>
        </authorList>
    </citation>
    <scope>IDENTIFICATION</scope>
</reference>
<accession>A0A1U7T455</accession>
<dbReference type="Pfam" id="PF00061">
    <property type="entry name" value="Lipocalin"/>
    <property type="match status" value="1"/>
</dbReference>
<comment type="subcellular location">
    <subcellularLocation>
        <location evidence="1">Secreted</location>
    </subcellularLocation>
</comment>
<dbReference type="CTD" id="29989"/>
<evidence type="ECO:0000259" key="7">
    <source>
        <dbReference type="Pfam" id="PF00061"/>
    </source>
</evidence>
<dbReference type="GeneID" id="103250936"/>
<dbReference type="AlphaFoldDB" id="A0A1U7T455"/>
<dbReference type="InterPro" id="IPR012674">
    <property type="entry name" value="Calycin"/>
</dbReference>
<dbReference type="GO" id="GO:0036094">
    <property type="term" value="F:small molecule binding"/>
    <property type="evidence" value="ECO:0007669"/>
    <property type="project" value="InterPro"/>
</dbReference>
<dbReference type="SUPFAM" id="SSF50814">
    <property type="entry name" value="Lipocalins"/>
    <property type="match status" value="1"/>
</dbReference>
<dbReference type="Gene3D" id="2.40.128.20">
    <property type="match status" value="1"/>
</dbReference>
<organism evidence="8 9">
    <name type="scientific">Carlito syrichta</name>
    <name type="common">Philippine tarsier</name>
    <name type="synonym">Tarsius syrichta</name>
    <dbReference type="NCBI Taxonomy" id="1868482"/>
    <lineage>
        <taxon>Eukaryota</taxon>
        <taxon>Metazoa</taxon>
        <taxon>Chordata</taxon>
        <taxon>Craniata</taxon>
        <taxon>Vertebrata</taxon>
        <taxon>Euteleostomi</taxon>
        <taxon>Mammalia</taxon>
        <taxon>Eutheria</taxon>
        <taxon>Euarchontoglires</taxon>
        <taxon>Primates</taxon>
        <taxon>Haplorrhini</taxon>
        <taxon>Tarsiiformes</taxon>
        <taxon>Tarsiidae</taxon>
        <taxon>Carlito</taxon>
    </lineage>
</organism>
<proteinExistence type="inferred from homology"/>
<dbReference type="STRING" id="1868482.ENSTSYP00000025297"/>
<dbReference type="KEGG" id="csyr:103250936"/>
<dbReference type="PANTHER" id="PTHR11430">
    <property type="entry name" value="LIPOCALIN"/>
    <property type="match status" value="1"/>
</dbReference>
<dbReference type="Proteomes" id="UP000189704">
    <property type="component" value="Unplaced"/>
</dbReference>
<dbReference type="PRINTS" id="PR01175">
    <property type="entry name" value="VNEBNERGLAND"/>
</dbReference>
<feature type="signal peptide" evidence="6">
    <location>
        <begin position="1"/>
        <end position="19"/>
    </location>
</feature>
<evidence type="ECO:0000256" key="3">
    <source>
        <dbReference type="ARBA" id="ARBA00022525"/>
    </source>
</evidence>
<evidence type="ECO:0000313" key="8">
    <source>
        <dbReference type="Proteomes" id="UP000189704"/>
    </source>
</evidence>
<sequence>MKTLVLTLVLGLVTALSFALEEEEDATGTWYVDAVAIDDNLPLVQRPKKVFPVIVKAVEGGDMEVTVTFLKNNQCLLKIFLIERTEDPEKYLSYKERKVVHIQKLRVPGFCIFYCEYQRHGRRLHIAKLMDGWWLSPCGICSLHGHAVILTSAHLATSPTGRDPNVNPEALEEFKEFTRSKGFQEEDISIPLQMGLPVTPVSPESPHGDAKDLL</sequence>
<keyword evidence="3" id="KW-0964">Secreted</keyword>
<evidence type="ECO:0000313" key="9">
    <source>
        <dbReference type="RefSeq" id="XP_008047712.1"/>
    </source>
</evidence>
<feature type="domain" description="Lipocalin/cytosolic fatty-acid binding" evidence="7">
    <location>
        <begin position="27"/>
        <end position="130"/>
    </location>
</feature>
<name>A0A1U7T455_CARSF</name>